<evidence type="ECO:0000256" key="4">
    <source>
        <dbReference type="ARBA" id="ARBA00023315"/>
    </source>
</evidence>
<dbReference type="EMBL" id="CP034459">
    <property type="protein sequence ID" value="QBM89267.1"/>
    <property type="molecule type" value="Genomic_DNA"/>
</dbReference>
<evidence type="ECO:0000256" key="7">
    <source>
        <dbReference type="PIRSR" id="PIRSR016262-2"/>
    </source>
</evidence>
<feature type="active site" description="Acyl-thioester intermediate" evidence="6">
    <location>
        <position position="242"/>
    </location>
</feature>
<dbReference type="PROSITE" id="PS01313">
    <property type="entry name" value="LIPB"/>
    <property type="match status" value="1"/>
</dbReference>
<dbReference type="EC" id="2.3.1.181" evidence="5"/>
<dbReference type="InterPro" id="IPR045864">
    <property type="entry name" value="aa-tRNA-synth_II/BPL/LPL"/>
</dbReference>
<dbReference type="NCBIfam" id="TIGR00214">
    <property type="entry name" value="lipB"/>
    <property type="match status" value="1"/>
</dbReference>
<evidence type="ECO:0000256" key="6">
    <source>
        <dbReference type="PIRSR" id="PIRSR016262-1"/>
    </source>
</evidence>
<feature type="domain" description="BPL/LPL catalytic" evidence="9">
    <location>
        <begin position="94"/>
        <end position="282"/>
    </location>
</feature>
<sequence>MSFSKIHILPRRFQSTCSSKFHPLSENYHTLRHVHFDGITPFVKGQDIQKAMVGANLDFKKMEAKIKRQQNEFKLQGLQLQEFEANFIDRVLTMKPFPTLLTFEFDNVYTGGKQMKQDPKLPEKIAAYNRLGCEYHQLERGGQVTWHGKGQLTAYLIMDLKQFSDLTVRCYVDSVLLKSVQNLLKKRYNLESYVNEHPGVWITRDDLKICSVGCNIQRAITSYGIGLNVRPDLLFLNTHVMCGLPGTRATSIQEQVPEFSGSMKEVGQHFAQELAKRLNVSTIEHMDGADLLAEPTKEQTE</sequence>
<dbReference type="PANTHER" id="PTHR10993">
    <property type="entry name" value="OCTANOYLTRANSFERASE"/>
    <property type="match status" value="1"/>
</dbReference>
<dbReference type="PIRSF" id="PIRSF016262">
    <property type="entry name" value="LPLase"/>
    <property type="match status" value="1"/>
</dbReference>
<dbReference type="InterPro" id="IPR020605">
    <property type="entry name" value="Octanoyltransferase_CS"/>
</dbReference>
<feature type="binding site" evidence="7">
    <location>
        <begin position="140"/>
        <end position="147"/>
    </location>
    <ligand>
        <name>substrate</name>
    </ligand>
</feature>
<gene>
    <name evidence="10" type="primary">MPUL0D03320</name>
    <name evidence="10" type="ORF">METSCH_D03320</name>
</gene>
<evidence type="ECO:0000256" key="2">
    <source>
        <dbReference type="ARBA" id="ARBA00007907"/>
    </source>
</evidence>
<dbReference type="AlphaFoldDB" id="A0A4P6XP60"/>
<dbReference type="InterPro" id="IPR004143">
    <property type="entry name" value="BPL_LPL_catalytic"/>
</dbReference>
<proteinExistence type="inferred from homology"/>
<feature type="site" description="Lowers pKa of active site Cys" evidence="8">
    <location>
        <position position="208"/>
    </location>
</feature>
<dbReference type="GO" id="GO:0033819">
    <property type="term" value="F:lipoyl(octanoyl) transferase activity"/>
    <property type="evidence" value="ECO:0007669"/>
    <property type="project" value="UniProtKB-EC"/>
</dbReference>
<evidence type="ECO:0000256" key="1">
    <source>
        <dbReference type="ARBA" id="ARBA00004821"/>
    </source>
</evidence>
<evidence type="ECO:0000259" key="9">
    <source>
        <dbReference type="PROSITE" id="PS51733"/>
    </source>
</evidence>
<feature type="binding site" evidence="7">
    <location>
        <begin position="224"/>
        <end position="226"/>
    </location>
    <ligand>
        <name>substrate</name>
    </ligand>
</feature>
<comment type="function">
    <text evidence="5">Catalyzes the transfer of endogenously produced octanoic acid from octanoyl-acyl-carrier-protein onto the lipoyl domains of lipoate-dependent enzymes. Lipoyl-ACP can also act as a substrate although octanoyl-ACP is likely to be the physiological substrate.</text>
</comment>
<evidence type="ECO:0000256" key="8">
    <source>
        <dbReference type="PIRSR" id="PIRSR016262-3"/>
    </source>
</evidence>
<dbReference type="PROSITE" id="PS51733">
    <property type="entry name" value="BPL_LPL_CATALYTIC"/>
    <property type="match status" value="1"/>
</dbReference>
<protein>
    <recommendedName>
        <fullName evidence="5">Octanoyltransferase</fullName>
        <ecNumber evidence="5">2.3.1.181</ecNumber>
    </recommendedName>
</protein>
<dbReference type="InterPro" id="IPR000544">
    <property type="entry name" value="Octanoyltransferase"/>
</dbReference>
<dbReference type="UniPathway" id="UPA00538">
    <property type="reaction ID" value="UER00592"/>
</dbReference>
<reference evidence="11" key="1">
    <citation type="submission" date="2019-03" db="EMBL/GenBank/DDBJ databases">
        <title>Snf2 controls pulcherriminic acid biosynthesis and connects pigmentation and antifungal activity of the yeast Metschnikowia pulcherrima.</title>
        <authorList>
            <person name="Gore-Lloyd D."/>
            <person name="Sumann I."/>
            <person name="Brachmann A.O."/>
            <person name="Schneeberger K."/>
            <person name="Ortiz-Merino R.A."/>
            <person name="Moreno-Beltran M."/>
            <person name="Schlaefli M."/>
            <person name="Kirner P."/>
            <person name="Santos Kron A."/>
            <person name="Wolfe K.H."/>
            <person name="Piel J."/>
            <person name="Ahrens C.H."/>
            <person name="Henk D."/>
            <person name="Freimoser F.M."/>
        </authorList>
    </citation>
    <scope>NUCLEOTIDE SEQUENCE [LARGE SCALE GENOMIC DNA]</scope>
    <source>
        <strain evidence="11">APC 1.2</strain>
    </source>
</reference>
<evidence type="ECO:0000256" key="5">
    <source>
        <dbReference type="PIRNR" id="PIRNR016262"/>
    </source>
</evidence>
<feature type="binding site" evidence="7">
    <location>
        <begin position="211"/>
        <end position="213"/>
    </location>
    <ligand>
        <name>substrate</name>
    </ligand>
</feature>
<dbReference type="Gene3D" id="3.30.930.10">
    <property type="entry name" value="Bira Bifunctional Protein, Domain 2"/>
    <property type="match status" value="1"/>
</dbReference>
<comment type="catalytic activity">
    <reaction evidence="5">
        <text>octanoyl-[ACP] + L-lysyl-[protein] = N(6)-octanoyl-L-lysyl-[protein] + holo-[ACP] + H(+)</text>
        <dbReference type="Rhea" id="RHEA:17665"/>
        <dbReference type="Rhea" id="RHEA-COMP:9636"/>
        <dbReference type="Rhea" id="RHEA-COMP:9685"/>
        <dbReference type="Rhea" id="RHEA-COMP:9752"/>
        <dbReference type="Rhea" id="RHEA-COMP:9928"/>
        <dbReference type="ChEBI" id="CHEBI:15378"/>
        <dbReference type="ChEBI" id="CHEBI:29969"/>
        <dbReference type="ChEBI" id="CHEBI:64479"/>
        <dbReference type="ChEBI" id="CHEBI:78463"/>
        <dbReference type="ChEBI" id="CHEBI:78809"/>
        <dbReference type="EC" id="2.3.1.181"/>
    </reaction>
</comment>
<comment type="similarity">
    <text evidence="2 5">Belongs to the LipB family.</text>
</comment>
<keyword evidence="3 5" id="KW-0808">Transferase</keyword>
<dbReference type="PANTHER" id="PTHR10993:SF7">
    <property type="entry name" value="LIPOYLTRANSFERASE 2, MITOCHONDRIAL-RELATED"/>
    <property type="match status" value="1"/>
</dbReference>
<dbReference type="GO" id="GO:0009249">
    <property type="term" value="P:protein lipoylation"/>
    <property type="evidence" value="ECO:0007669"/>
    <property type="project" value="InterPro"/>
</dbReference>
<dbReference type="SUPFAM" id="SSF55681">
    <property type="entry name" value="Class II aaRS and biotin synthetases"/>
    <property type="match status" value="1"/>
</dbReference>
<keyword evidence="4 5" id="KW-0012">Acyltransferase</keyword>
<organism evidence="10 11">
    <name type="scientific">Metschnikowia aff. pulcherrima</name>
    <dbReference type="NCBI Taxonomy" id="2163413"/>
    <lineage>
        <taxon>Eukaryota</taxon>
        <taxon>Fungi</taxon>
        <taxon>Dikarya</taxon>
        <taxon>Ascomycota</taxon>
        <taxon>Saccharomycotina</taxon>
        <taxon>Pichiomycetes</taxon>
        <taxon>Metschnikowiaceae</taxon>
        <taxon>Metschnikowia</taxon>
    </lineage>
</organism>
<dbReference type="Pfam" id="PF21948">
    <property type="entry name" value="LplA-B_cat"/>
    <property type="match status" value="1"/>
</dbReference>
<evidence type="ECO:0000256" key="3">
    <source>
        <dbReference type="ARBA" id="ARBA00022679"/>
    </source>
</evidence>
<accession>A0A4P6XP60</accession>
<evidence type="ECO:0000313" key="11">
    <source>
        <dbReference type="Proteomes" id="UP000292447"/>
    </source>
</evidence>
<keyword evidence="11" id="KW-1185">Reference proteome</keyword>
<evidence type="ECO:0000313" key="10">
    <source>
        <dbReference type="EMBL" id="QBM89267.1"/>
    </source>
</evidence>
<dbReference type="STRING" id="2163413.A0A4P6XP60"/>
<name>A0A4P6XP60_9ASCO</name>
<dbReference type="Proteomes" id="UP000292447">
    <property type="component" value="Chromosome IV"/>
</dbReference>
<comment type="pathway">
    <text evidence="1 5">Protein modification; protein lipoylation via endogenous pathway; protein N(6)-(lipoyl)lysine from octanoyl-[acyl-carrier-protein]: step 1/2.</text>
</comment>